<evidence type="ECO:0008006" key="2">
    <source>
        <dbReference type="Google" id="ProtNLM"/>
    </source>
</evidence>
<gene>
    <name evidence="1" type="ORF">LCGC14_0881160</name>
</gene>
<protein>
    <recommendedName>
        <fullName evidence="2">DUF5640 domain-containing protein</fullName>
    </recommendedName>
</protein>
<sequence>MKRTASLLAMIAFFLILSYGISFCQEVDLSGTWEGTTEVPDAPEPDQITLVLEKIDGEYSGTFTDSLGFAEDAELKDIEFKENTLTFSFTIFNGFEYQMIYATLTVEENKMSGNWESDDGSSGPVELEKID</sequence>
<dbReference type="AlphaFoldDB" id="A0A0F9P6V7"/>
<proteinExistence type="predicted"/>
<accession>A0A0F9P6V7</accession>
<dbReference type="EMBL" id="LAZR01002772">
    <property type="protein sequence ID" value="KKN25789.1"/>
    <property type="molecule type" value="Genomic_DNA"/>
</dbReference>
<evidence type="ECO:0000313" key="1">
    <source>
        <dbReference type="EMBL" id="KKN25789.1"/>
    </source>
</evidence>
<organism evidence="1">
    <name type="scientific">marine sediment metagenome</name>
    <dbReference type="NCBI Taxonomy" id="412755"/>
    <lineage>
        <taxon>unclassified sequences</taxon>
        <taxon>metagenomes</taxon>
        <taxon>ecological metagenomes</taxon>
    </lineage>
</organism>
<name>A0A0F9P6V7_9ZZZZ</name>
<reference evidence="1" key="1">
    <citation type="journal article" date="2015" name="Nature">
        <title>Complex archaea that bridge the gap between prokaryotes and eukaryotes.</title>
        <authorList>
            <person name="Spang A."/>
            <person name="Saw J.H."/>
            <person name="Jorgensen S.L."/>
            <person name="Zaremba-Niedzwiedzka K."/>
            <person name="Martijn J."/>
            <person name="Lind A.E."/>
            <person name="van Eijk R."/>
            <person name="Schleper C."/>
            <person name="Guy L."/>
            <person name="Ettema T.J."/>
        </authorList>
    </citation>
    <scope>NUCLEOTIDE SEQUENCE</scope>
</reference>
<comment type="caution">
    <text evidence="1">The sequence shown here is derived from an EMBL/GenBank/DDBJ whole genome shotgun (WGS) entry which is preliminary data.</text>
</comment>